<proteinExistence type="inferred from homology"/>
<dbReference type="InterPro" id="IPR029057">
    <property type="entry name" value="PRTase-like"/>
</dbReference>
<dbReference type="RefSeq" id="WP_246917764.1">
    <property type="nucleotide sequence ID" value="NZ_CP090145.1"/>
</dbReference>
<accession>A0ABY4HR97</accession>
<reference evidence="2" key="2">
    <citation type="submission" date="2022-04" db="EMBL/GenBank/DDBJ databases">
        <title>Complete Genome Sequence of Flavobacterium sediminilitoris YSM-43, Isolated from a Tidal Sediment.</title>
        <authorList>
            <person name="Lee P.A."/>
        </authorList>
    </citation>
    <scope>NUCLEOTIDE SEQUENCE</scope>
    <source>
        <strain evidence="2">YSM-43</strain>
    </source>
</reference>
<organism evidence="2 3">
    <name type="scientific">Flavobacterium sediminilitoris</name>
    <dbReference type="NCBI Taxonomy" id="2024526"/>
    <lineage>
        <taxon>Bacteria</taxon>
        <taxon>Pseudomonadati</taxon>
        <taxon>Bacteroidota</taxon>
        <taxon>Flavobacteriia</taxon>
        <taxon>Flavobacteriales</taxon>
        <taxon>Flavobacteriaceae</taxon>
        <taxon>Flavobacterium</taxon>
    </lineage>
</organism>
<dbReference type="SUPFAM" id="SSF53271">
    <property type="entry name" value="PRTase-like"/>
    <property type="match status" value="1"/>
</dbReference>
<comment type="similarity">
    <text evidence="1">Belongs to the ComF/GntX family.</text>
</comment>
<sequence>MNHVKGKFYGIIDIQFASSMLYFQNNGIVQRLIHQLKYKGKQEIGTYLAENYALDLKDIDNKYKFDLIIPVPLHPKKIKKRGYNQVETFCLTLSKALQISYNSEILFRKNNSKTQTRKNKNERFENTESFFDVIFDETFHGKHFLLVDDVITTGATIESCVKALLKIPNAKVSVITMAYTQS</sequence>
<reference evidence="2" key="1">
    <citation type="submission" date="2021-12" db="EMBL/GenBank/DDBJ databases">
        <authorList>
            <person name="Cha I.-T."/>
            <person name="Lee K.-E."/>
            <person name="Park S.-J."/>
        </authorList>
    </citation>
    <scope>NUCLEOTIDE SEQUENCE</scope>
    <source>
        <strain evidence="2">YSM-43</strain>
    </source>
</reference>
<evidence type="ECO:0000313" key="2">
    <source>
        <dbReference type="EMBL" id="UOX34717.1"/>
    </source>
</evidence>
<gene>
    <name evidence="2" type="ORF">LXD69_04235</name>
</gene>
<evidence type="ECO:0000256" key="1">
    <source>
        <dbReference type="ARBA" id="ARBA00008007"/>
    </source>
</evidence>
<name>A0ABY4HR97_9FLAO</name>
<dbReference type="CDD" id="cd06223">
    <property type="entry name" value="PRTases_typeI"/>
    <property type="match status" value="1"/>
</dbReference>
<dbReference type="InterPro" id="IPR051910">
    <property type="entry name" value="ComF/GntX_DNA_util-trans"/>
</dbReference>
<keyword evidence="3" id="KW-1185">Reference proteome</keyword>
<evidence type="ECO:0000313" key="3">
    <source>
        <dbReference type="Proteomes" id="UP000830454"/>
    </source>
</evidence>
<dbReference type="InterPro" id="IPR000836">
    <property type="entry name" value="PRTase_dom"/>
</dbReference>
<protein>
    <submittedName>
        <fullName evidence="2">ComF family protein</fullName>
    </submittedName>
</protein>
<dbReference type="PANTHER" id="PTHR47505">
    <property type="entry name" value="DNA UTILIZATION PROTEIN YHGH"/>
    <property type="match status" value="1"/>
</dbReference>
<dbReference type="PANTHER" id="PTHR47505:SF1">
    <property type="entry name" value="DNA UTILIZATION PROTEIN YHGH"/>
    <property type="match status" value="1"/>
</dbReference>
<dbReference type="Proteomes" id="UP000830454">
    <property type="component" value="Chromosome"/>
</dbReference>
<dbReference type="Gene3D" id="3.40.50.2020">
    <property type="match status" value="1"/>
</dbReference>
<dbReference type="EMBL" id="CP090145">
    <property type="protein sequence ID" value="UOX34717.1"/>
    <property type="molecule type" value="Genomic_DNA"/>
</dbReference>